<evidence type="ECO:0000313" key="2">
    <source>
        <dbReference type="EMBL" id="RPB28370.1"/>
    </source>
</evidence>
<evidence type="ECO:0000256" key="1">
    <source>
        <dbReference type="SAM" id="SignalP"/>
    </source>
</evidence>
<accession>A0A3N4LZY6</accession>
<dbReference type="AlphaFoldDB" id="A0A3N4LZY6"/>
<proteinExistence type="predicted"/>
<name>A0A3N4LZY6_9PEZI</name>
<evidence type="ECO:0000313" key="3">
    <source>
        <dbReference type="Proteomes" id="UP000267821"/>
    </source>
</evidence>
<gene>
    <name evidence="2" type="ORF">L211DRAFT_833330</name>
</gene>
<dbReference type="EMBL" id="ML121529">
    <property type="protein sequence ID" value="RPB28370.1"/>
    <property type="molecule type" value="Genomic_DNA"/>
</dbReference>
<reference evidence="2 3" key="1">
    <citation type="journal article" date="2018" name="Nat. Ecol. Evol.">
        <title>Pezizomycetes genomes reveal the molecular basis of ectomycorrhizal truffle lifestyle.</title>
        <authorList>
            <person name="Murat C."/>
            <person name="Payen T."/>
            <person name="Noel B."/>
            <person name="Kuo A."/>
            <person name="Morin E."/>
            <person name="Chen J."/>
            <person name="Kohler A."/>
            <person name="Krizsan K."/>
            <person name="Balestrini R."/>
            <person name="Da Silva C."/>
            <person name="Montanini B."/>
            <person name="Hainaut M."/>
            <person name="Levati E."/>
            <person name="Barry K.W."/>
            <person name="Belfiori B."/>
            <person name="Cichocki N."/>
            <person name="Clum A."/>
            <person name="Dockter R.B."/>
            <person name="Fauchery L."/>
            <person name="Guy J."/>
            <person name="Iotti M."/>
            <person name="Le Tacon F."/>
            <person name="Lindquist E.A."/>
            <person name="Lipzen A."/>
            <person name="Malagnac F."/>
            <person name="Mello A."/>
            <person name="Molinier V."/>
            <person name="Miyauchi S."/>
            <person name="Poulain J."/>
            <person name="Riccioni C."/>
            <person name="Rubini A."/>
            <person name="Sitrit Y."/>
            <person name="Splivallo R."/>
            <person name="Traeger S."/>
            <person name="Wang M."/>
            <person name="Zifcakova L."/>
            <person name="Wipf D."/>
            <person name="Zambonelli A."/>
            <person name="Paolocci F."/>
            <person name="Nowrousian M."/>
            <person name="Ottonello S."/>
            <person name="Baldrian P."/>
            <person name="Spatafora J.W."/>
            <person name="Henrissat B."/>
            <person name="Nagy L.G."/>
            <person name="Aury J.M."/>
            <person name="Wincker P."/>
            <person name="Grigoriev I.V."/>
            <person name="Bonfante P."/>
            <person name="Martin F.M."/>
        </authorList>
    </citation>
    <scope>NUCLEOTIDE SEQUENCE [LARGE SCALE GENOMIC DNA]</scope>
    <source>
        <strain evidence="2 3">ATCC MYA-4762</strain>
    </source>
</reference>
<keyword evidence="3" id="KW-1185">Reference proteome</keyword>
<keyword evidence="1" id="KW-0732">Signal</keyword>
<dbReference type="InParanoid" id="A0A3N4LZY6"/>
<dbReference type="Proteomes" id="UP000267821">
    <property type="component" value="Unassembled WGS sequence"/>
</dbReference>
<organism evidence="2 3">
    <name type="scientific">Terfezia boudieri ATCC MYA-4762</name>
    <dbReference type="NCBI Taxonomy" id="1051890"/>
    <lineage>
        <taxon>Eukaryota</taxon>
        <taxon>Fungi</taxon>
        <taxon>Dikarya</taxon>
        <taxon>Ascomycota</taxon>
        <taxon>Pezizomycotina</taxon>
        <taxon>Pezizomycetes</taxon>
        <taxon>Pezizales</taxon>
        <taxon>Pezizaceae</taxon>
        <taxon>Terfezia</taxon>
    </lineage>
</organism>
<feature type="signal peptide" evidence="1">
    <location>
        <begin position="1"/>
        <end position="19"/>
    </location>
</feature>
<sequence length="120" mass="13151">MQYHFLLLLASVAMATALALPSNSHVIPGTASTTPGRVLTKTYTYDSTKDLDDPCNPITGDPEKCLRSMEELAPSPNAPSPERFYVAEELDVAHKCAEGSDFDTIYERRAKKLFSDVLGQ</sequence>
<protein>
    <submittedName>
        <fullName evidence="2">Uncharacterized protein</fullName>
    </submittedName>
</protein>
<dbReference type="OrthoDB" id="5422533at2759"/>
<feature type="chain" id="PRO_5018091916" evidence="1">
    <location>
        <begin position="20"/>
        <end position="120"/>
    </location>
</feature>